<name>A0A2T3KL75_9GAMM</name>
<sequence length="202" mass="23150">MLKEKLLSISEAAEMLGVSVPTVRRWQKAGKIQEKHRTLGNHRRFSSHEIKKTLGIEPVKKIIGYARVSTHDQKKDLETQKQRLVNHGCDDVISDLGSGINCRKRGLLKLLALILSGNVREIVLTTKDRLLRFGHELIYKLCEWHSVEVVTLDELEEVPFETELVNDVICLMTVFNARLYGKRSHKNKNKNNQKPLDTHPVV</sequence>
<dbReference type="InterPro" id="IPR048046">
    <property type="entry name" value="Transpos_IS607"/>
</dbReference>
<dbReference type="InterPro" id="IPR000551">
    <property type="entry name" value="MerR-type_HTH_dom"/>
</dbReference>
<dbReference type="PROSITE" id="PS00397">
    <property type="entry name" value="RECOMBINASES_1"/>
    <property type="match status" value="1"/>
</dbReference>
<dbReference type="InterPro" id="IPR036162">
    <property type="entry name" value="Resolvase-like_N_sf"/>
</dbReference>
<dbReference type="InterPro" id="IPR009061">
    <property type="entry name" value="DNA-bd_dom_put_sf"/>
</dbReference>
<dbReference type="RefSeq" id="WP_107289071.1">
    <property type="nucleotide sequence ID" value="NZ_PYNF01000003.1"/>
</dbReference>
<evidence type="ECO:0000313" key="9">
    <source>
        <dbReference type="Proteomes" id="UP000241426"/>
    </source>
</evidence>
<feature type="active site" description="O-(5'-phospho-DNA)-serine intermediate" evidence="4 5">
    <location>
        <position position="69"/>
    </location>
</feature>
<dbReference type="SUPFAM" id="SSF53041">
    <property type="entry name" value="Resolvase-like"/>
    <property type="match status" value="1"/>
</dbReference>
<dbReference type="GO" id="GO:0000150">
    <property type="term" value="F:DNA strand exchange activity"/>
    <property type="evidence" value="ECO:0007669"/>
    <property type="project" value="InterPro"/>
</dbReference>
<evidence type="ECO:0000256" key="2">
    <source>
        <dbReference type="ARBA" id="ARBA00023125"/>
    </source>
</evidence>
<evidence type="ECO:0000256" key="1">
    <source>
        <dbReference type="ARBA" id="ARBA00022908"/>
    </source>
</evidence>
<dbReference type="SMART" id="SM00857">
    <property type="entry name" value="Resolvase"/>
    <property type="match status" value="1"/>
</dbReference>
<dbReference type="NCBIfam" id="TIGR01764">
    <property type="entry name" value="excise"/>
    <property type="match status" value="1"/>
</dbReference>
<dbReference type="InterPro" id="IPR051491">
    <property type="entry name" value="Recombinase/Transposase-rel"/>
</dbReference>
<feature type="domain" description="HTH merR-type" evidence="6">
    <location>
        <begin position="6"/>
        <end position="50"/>
    </location>
</feature>
<dbReference type="Gene3D" id="1.10.287.2170">
    <property type="match status" value="1"/>
</dbReference>
<dbReference type="GO" id="GO:0006355">
    <property type="term" value="P:regulation of DNA-templated transcription"/>
    <property type="evidence" value="ECO:0007669"/>
    <property type="project" value="InterPro"/>
</dbReference>
<evidence type="ECO:0000256" key="5">
    <source>
        <dbReference type="PROSITE-ProRule" id="PRU10137"/>
    </source>
</evidence>
<dbReference type="PANTHER" id="PTHR36172">
    <property type="match status" value="1"/>
</dbReference>
<dbReference type="Pfam" id="PF00239">
    <property type="entry name" value="Resolvase"/>
    <property type="match status" value="1"/>
</dbReference>
<evidence type="ECO:0000259" key="6">
    <source>
        <dbReference type="PROSITE" id="PS50937"/>
    </source>
</evidence>
<accession>A0A2T3KL75</accession>
<proteinExistence type="predicted"/>
<gene>
    <name evidence="8" type="ORF">C9J27_04735</name>
</gene>
<evidence type="ECO:0000256" key="4">
    <source>
        <dbReference type="PIRSR" id="PIRSR606118-50"/>
    </source>
</evidence>
<feature type="domain" description="Resolvase/invertase-type recombinase catalytic" evidence="7">
    <location>
        <begin position="61"/>
        <end position="198"/>
    </location>
</feature>
<organism evidence="8 9">
    <name type="scientific">Photobacterium kishitanii</name>
    <dbReference type="NCBI Taxonomy" id="318456"/>
    <lineage>
        <taxon>Bacteria</taxon>
        <taxon>Pseudomonadati</taxon>
        <taxon>Pseudomonadota</taxon>
        <taxon>Gammaproteobacteria</taxon>
        <taxon>Vibrionales</taxon>
        <taxon>Vibrionaceae</taxon>
        <taxon>Photobacterium</taxon>
    </lineage>
</organism>
<dbReference type="Gene3D" id="1.10.1660.10">
    <property type="match status" value="1"/>
</dbReference>
<dbReference type="AlphaFoldDB" id="A0A2T3KL75"/>
<reference evidence="8 9" key="1">
    <citation type="submission" date="2018-01" db="EMBL/GenBank/DDBJ databases">
        <title>Whole genome sequencing of Histamine producing bacteria.</title>
        <authorList>
            <person name="Butler K."/>
        </authorList>
    </citation>
    <scope>NUCLEOTIDE SEQUENCE [LARGE SCALE GENOMIC DNA]</scope>
    <source>
        <strain evidence="8 9">FS-7.2</strain>
    </source>
</reference>
<dbReference type="NCBIfam" id="NF033518">
    <property type="entry name" value="transpos_IS607"/>
    <property type="match status" value="1"/>
</dbReference>
<dbReference type="CDD" id="cd04762">
    <property type="entry name" value="HTH_MerR-trunc"/>
    <property type="match status" value="1"/>
</dbReference>
<dbReference type="SUPFAM" id="SSF46955">
    <property type="entry name" value="Putative DNA-binding domain"/>
    <property type="match status" value="1"/>
</dbReference>
<evidence type="ECO:0000313" key="8">
    <source>
        <dbReference type="EMBL" id="PSV00441.1"/>
    </source>
</evidence>
<dbReference type="PROSITE" id="PS51736">
    <property type="entry name" value="RECOMBINASES_3"/>
    <property type="match status" value="1"/>
</dbReference>
<dbReference type="SMART" id="SM00422">
    <property type="entry name" value="HTH_MERR"/>
    <property type="match status" value="1"/>
</dbReference>
<keyword evidence="2" id="KW-0238">DNA-binding</keyword>
<protein>
    <submittedName>
        <fullName evidence="8">IS607 family transposase</fullName>
    </submittedName>
</protein>
<dbReference type="InterPro" id="IPR010093">
    <property type="entry name" value="SinI_DNA-bd"/>
</dbReference>
<dbReference type="InterPro" id="IPR006118">
    <property type="entry name" value="Recombinase_CS"/>
</dbReference>
<dbReference type="PANTHER" id="PTHR36172:SF1">
    <property type="entry name" value="RESOLVASE-RELATED"/>
    <property type="match status" value="1"/>
</dbReference>
<dbReference type="PROSITE" id="PS50937">
    <property type="entry name" value="HTH_MERR_2"/>
    <property type="match status" value="1"/>
</dbReference>
<evidence type="ECO:0000259" key="7">
    <source>
        <dbReference type="PROSITE" id="PS51736"/>
    </source>
</evidence>
<dbReference type="EMBL" id="PYNF01000003">
    <property type="protein sequence ID" value="PSV00441.1"/>
    <property type="molecule type" value="Genomic_DNA"/>
</dbReference>
<dbReference type="Gene3D" id="3.40.50.1390">
    <property type="entry name" value="Resolvase, N-terminal catalytic domain"/>
    <property type="match status" value="1"/>
</dbReference>
<dbReference type="GO" id="GO:0015074">
    <property type="term" value="P:DNA integration"/>
    <property type="evidence" value="ECO:0007669"/>
    <property type="project" value="UniProtKB-KW"/>
</dbReference>
<dbReference type="Pfam" id="PF00376">
    <property type="entry name" value="MerR"/>
    <property type="match status" value="1"/>
</dbReference>
<dbReference type="GO" id="GO:0003677">
    <property type="term" value="F:DNA binding"/>
    <property type="evidence" value="ECO:0007669"/>
    <property type="project" value="UniProtKB-KW"/>
</dbReference>
<dbReference type="Proteomes" id="UP000241426">
    <property type="component" value="Unassembled WGS sequence"/>
</dbReference>
<keyword evidence="1" id="KW-0229">DNA integration</keyword>
<evidence type="ECO:0000256" key="3">
    <source>
        <dbReference type="ARBA" id="ARBA00023172"/>
    </source>
</evidence>
<comment type="caution">
    <text evidence="8">The sequence shown here is derived from an EMBL/GenBank/DDBJ whole genome shotgun (WGS) entry which is preliminary data.</text>
</comment>
<keyword evidence="3" id="KW-0233">DNA recombination</keyword>
<dbReference type="InterPro" id="IPR006119">
    <property type="entry name" value="Resolv_N"/>
</dbReference>